<evidence type="ECO:0000256" key="1">
    <source>
        <dbReference type="SAM" id="MobiDB-lite"/>
    </source>
</evidence>
<reference evidence="2 3" key="1">
    <citation type="submission" date="2019-01" db="EMBL/GenBank/DDBJ databases">
        <title>Nuclear Genome Assembly of the Microalgal Biofuel strain Nannochloropsis salina CCMP1776.</title>
        <authorList>
            <person name="Hovde B."/>
        </authorList>
    </citation>
    <scope>NUCLEOTIDE SEQUENCE [LARGE SCALE GENOMIC DNA]</scope>
    <source>
        <strain evidence="2 3">CCMP1776</strain>
    </source>
</reference>
<name>A0A4D9DAS1_9STRA</name>
<dbReference type="OrthoDB" id="443402at2759"/>
<evidence type="ECO:0000313" key="2">
    <source>
        <dbReference type="EMBL" id="TFJ87123.1"/>
    </source>
</evidence>
<organism evidence="2 3">
    <name type="scientific">Nannochloropsis salina CCMP1776</name>
    <dbReference type="NCBI Taxonomy" id="1027361"/>
    <lineage>
        <taxon>Eukaryota</taxon>
        <taxon>Sar</taxon>
        <taxon>Stramenopiles</taxon>
        <taxon>Ochrophyta</taxon>
        <taxon>Eustigmatophyceae</taxon>
        <taxon>Eustigmatales</taxon>
        <taxon>Monodopsidaceae</taxon>
        <taxon>Microchloropsis</taxon>
        <taxon>Microchloropsis salina</taxon>
    </lineage>
</organism>
<dbReference type="EMBL" id="SDOX01000006">
    <property type="protein sequence ID" value="TFJ87123.1"/>
    <property type="molecule type" value="Genomic_DNA"/>
</dbReference>
<dbReference type="Proteomes" id="UP000355283">
    <property type="component" value="Unassembled WGS sequence"/>
</dbReference>
<evidence type="ECO:0000313" key="3">
    <source>
        <dbReference type="Proteomes" id="UP000355283"/>
    </source>
</evidence>
<gene>
    <name evidence="2" type="ORF">NSK_001457</name>
</gene>
<sequence length="259" mass="28601">MHAQPPTGVVSLPDGRLQDCGLLHLLPWRQQRRRGHIWRADHRQQKVVDVMISHCGPGKPNIHVVEYPRMAASYSIEHEQEAADTAAAAVGADADAGVAAADRINHKILFHHGDVTETRRLNPVTHVHMFEVHSLHQFCMGFGKVDVRERVQRAGLVGGRGVVSVDPSEEEEKDEDGNEAAGEEDDEGMEEEDDDAEGMEEEEDREEMGLAKHPAAAVHQQRHNISLLPTSTTSLAAAAVLTVFPFVYPVLRHFTTSTI</sequence>
<comment type="caution">
    <text evidence="2">The sequence shown here is derived from an EMBL/GenBank/DDBJ whole genome shotgun (WGS) entry which is preliminary data.</text>
</comment>
<dbReference type="AlphaFoldDB" id="A0A4D9DAS1"/>
<keyword evidence="3" id="KW-1185">Reference proteome</keyword>
<feature type="region of interest" description="Disordered" evidence="1">
    <location>
        <begin position="160"/>
        <end position="217"/>
    </location>
</feature>
<proteinExistence type="predicted"/>
<accession>A0A4D9DAS1</accession>
<feature type="compositionally biased region" description="Acidic residues" evidence="1">
    <location>
        <begin position="167"/>
        <end position="206"/>
    </location>
</feature>
<protein>
    <submittedName>
        <fullName evidence="2">Uncharacterized protein</fullName>
    </submittedName>
</protein>